<proteinExistence type="predicted"/>
<dbReference type="AlphaFoldDB" id="A0A8J6BU00"/>
<feature type="transmembrane region" description="Helical" evidence="1">
    <location>
        <begin position="20"/>
        <end position="40"/>
    </location>
</feature>
<feature type="transmembrane region" description="Helical" evidence="1">
    <location>
        <begin position="60"/>
        <end position="85"/>
    </location>
</feature>
<comment type="caution">
    <text evidence="2">The sequence shown here is derived from an EMBL/GenBank/DDBJ whole genome shotgun (WGS) entry which is preliminary data.</text>
</comment>
<keyword evidence="3" id="KW-1185">Reference proteome</keyword>
<keyword evidence="1" id="KW-0812">Transmembrane</keyword>
<keyword evidence="1" id="KW-0472">Membrane</keyword>
<evidence type="ECO:0000313" key="2">
    <source>
        <dbReference type="EMBL" id="KAG9389826.1"/>
    </source>
</evidence>
<dbReference type="Proteomes" id="UP000717585">
    <property type="component" value="Unassembled WGS sequence"/>
</dbReference>
<feature type="transmembrane region" description="Helical" evidence="1">
    <location>
        <begin position="134"/>
        <end position="159"/>
    </location>
</feature>
<reference evidence="2" key="1">
    <citation type="submission" date="2021-05" db="EMBL/GenBank/DDBJ databases">
        <title>A free-living protist that lacks canonical eukaryotic 1 DNA replication and segregation systems.</title>
        <authorList>
            <person name="Salas-Leiva D.E."/>
            <person name="Tromer E.C."/>
            <person name="Curtis B.A."/>
            <person name="Jerlstrom-Hultqvist J."/>
            <person name="Kolisko M."/>
            <person name="Yi Z."/>
            <person name="Salas-Leiva J.S."/>
            <person name="Gallot-Lavallee L."/>
            <person name="Kops G.J.P.L."/>
            <person name="Archibald J.M."/>
            <person name="Simpson A.G.B."/>
            <person name="Roger A.J."/>
        </authorList>
    </citation>
    <scope>NUCLEOTIDE SEQUENCE</scope>
    <source>
        <strain evidence="2">BICM</strain>
    </source>
</reference>
<evidence type="ECO:0000313" key="3">
    <source>
        <dbReference type="Proteomes" id="UP000717585"/>
    </source>
</evidence>
<keyword evidence="1" id="KW-1133">Transmembrane helix</keyword>
<gene>
    <name evidence="2" type="ORF">J8273_8505</name>
</gene>
<accession>A0A8J6BU00</accession>
<organism evidence="2 3">
    <name type="scientific">Carpediemonas membranifera</name>
    <dbReference type="NCBI Taxonomy" id="201153"/>
    <lineage>
        <taxon>Eukaryota</taxon>
        <taxon>Metamonada</taxon>
        <taxon>Carpediemonas-like organisms</taxon>
        <taxon>Carpediemonas</taxon>
    </lineage>
</organism>
<protein>
    <submittedName>
        <fullName evidence="2">Uncharacterized protein</fullName>
    </submittedName>
</protein>
<evidence type="ECO:0000256" key="1">
    <source>
        <dbReference type="SAM" id="Phobius"/>
    </source>
</evidence>
<feature type="transmembrane region" description="Helical" evidence="1">
    <location>
        <begin position="97"/>
        <end position="128"/>
    </location>
</feature>
<sequence length="165" mass="18227">MVWVTKPPLEWLKLRGTDVWISIVACMLSFVVAVFSSAVFDSLYTDSDIMPEFNNLQRASLDIASCMAVFFILSVVSAVTVCFFRRAYSHMAWGTQYLITVSIIGFIMALIVSTSVSMFACVILRYVIGVEDLFLSLIVPVIVLTAITCPIFVFGAATLTRGVQN</sequence>
<dbReference type="EMBL" id="JAHDYR010000067">
    <property type="protein sequence ID" value="KAG9389826.1"/>
    <property type="molecule type" value="Genomic_DNA"/>
</dbReference>
<name>A0A8J6BU00_9EUKA</name>